<proteinExistence type="inferred from homology"/>
<dbReference type="Proteomes" id="UP000813463">
    <property type="component" value="Chromosome 4"/>
</dbReference>
<dbReference type="PANTHER" id="PTHR31717:SF131">
    <property type="entry name" value="ZINC FINGER PROTEIN CONSTANS-LIKE 9"/>
    <property type="match status" value="1"/>
</dbReference>
<dbReference type="KEGG" id="soe:110778540"/>
<evidence type="ECO:0000256" key="3">
    <source>
        <dbReference type="ARBA" id="ARBA00022723"/>
    </source>
</evidence>
<dbReference type="GeneID" id="110778540"/>
<evidence type="ECO:0000256" key="5">
    <source>
        <dbReference type="ARBA" id="ARBA00022771"/>
    </source>
</evidence>
<evidence type="ECO:0000256" key="2">
    <source>
        <dbReference type="ARBA" id="ARBA00010024"/>
    </source>
</evidence>
<comment type="subcellular location">
    <subcellularLocation>
        <location evidence="1 9">Nucleus</location>
    </subcellularLocation>
</comment>
<feature type="domain" description="B box-type" evidence="10">
    <location>
        <begin position="43"/>
        <end position="90"/>
    </location>
</feature>
<reference evidence="13" key="2">
    <citation type="submission" date="2025-08" db="UniProtKB">
        <authorList>
            <consortium name="RefSeq"/>
        </authorList>
    </citation>
    <scope>IDENTIFICATION</scope>
    <source>
        <tissue evidence="13">Leaf</tissue>
    </source>
</reference>
<dbReference type="InterPro" id="IPR010402">
    <property type="entry name" value="CCT_domain"/>
</dbReference>
<keyword evidence="5 8" id="KW-0863">Zinc-finger</keyword>
<name>A0A9R0HXB0_SPIOL</name>
<organism evidence="12 13">
    <name type="scientific">Spinacia oleracea</name>
    <name type="common">Spinach</name>
    <dbReference type="NCBI Taxonomy" id="3562"/>
    <lineage>
        <taxon>Eukaryota</taxon>
        <taxon>Viridiplantae</taxon>
        <taxon>Streptophyta</taxon>
        <taxon>Embryophyta</taxon>
        <taxon>Tracheophyta</taxon>
        <taxon>Spermatophyta</taxon>
        <taxon>Magnoliopsida</taxon>
        <taxon>eudicotyledons</taxon>
        <taxon>Gunneridae</taxon>
        <taxon>Pentapetalae</taxon>
        <taxon>Caryophyllales</taxon>
        <taxon>Chenopodiaceae</taxon>
        <taxon>Chenopodioideae</taxon>
        <taxon>Anserineae</taxon>
        <taxon>Spinacia</taxon>
    </lineage>
</organism>
<gene>
    <name evidence="13" type="primary">LOC110778540</name>
</gene>
<dbReference type="OrthoDB" id="153872at2759"/>
<evidence type="ECO:0000256" key="1">
    <source>
        <dbReference type="ARBA" id="ARBA00004123"/>
    </source>
</evidence>
<dbReference type="SMART" id="SM00336">
    <property type="entry name" value="BBOX"/>
    <property type="match status" value="1"/>
</dbReference>
<feature type="domain" description="CCT" evidence="11">
    <location>
        <begin position="354"/>
        <end position="396"/>
    </location>
</feature>
<evidence type="ECO:0000256" key="6">
    <source>
        <dbReference type="ARBA" id="ARBA00022833"/>
    </source>
</evidence>
<evidence type="ECO:0000256" key="4">
    <source>
        <dbReference type="ARBA" id="ARBA00022737"/>
    </source>
</evidence>
<keyword evidence="4" id="KW-0677">Repeat</keyword>
<sequence>MGRTCDYCGEQRSMVYCRSDLAFLCLSCDRNVHSANALSKRHSRTLVCERCNVQPACVRCIDEGASLCQNCNLVGHDGSAASSFHKQQSISYYSGCPSAAELSKIWSFILDPLPSSDNSTCPEGLGLLSISDSGAKNCEDPMGKDAGQDTMVVGDGSDPQCVDKTSFWSGPSSIPEFFSRECPDQFECAESSKLFYPTNRVQGIHDDPFADLDMDEVDINLENYDELFGVTLTHSEQLLENGGINSLFRRQGMSTTDSDDQGGFSVEGASAGIMVQVLPACSNAASADSMMSVKTEPNPGFAAKQAHSNLSFSGLTGDSSGGDYQDCGASAALLLGEPPWFPPCPDSSFQSTSRTEAVMRYKEKKKARKFEKRVRYASRKARADVRKRVKGRFVKAGEAYDYDPLNTRSY</sequence>
<evidence type="ECO:0000313" key="13">
    <source>
        <dbReference type="RefSeq" id="XP_021838782.1"/>
    </source>
</evidence>
<dbReference type="PROSITE" id="PS50119">
    <property type="entry name" value="ZF_BBOX"/>
    <property type="match status" value="2"/>
</dbReference>
<feature type="domain" description="B box-type" evidence="10">
    <location>
        <begin position="1"/>
        <end position="47"/>
    </location>
</feature>
<dbReference type="AlphaFoldDB" id="A0A9R0HXB0"/>
<dbReference type="Pfam" id="PF06203">
    <property type="entry name" value="CCT"/>
    <property type="match status" value="1"/>
</dbReference>
<keyword evidence="6" id="KW-0862">Zinc</keyword>
<accession>A0A9R0HXB0</accession>
<dbReference type="InterPro" id="IPR049808">
    <property type="entry name" value="CONSTANS-like_Bbox1"/>
</dbReference>
<dbReference type="RefSeq" id="XP_021838782.1">
    <property type="nucleotide sequence ID" value="XM_021983090.2"/>
</dbReference>
<evidence type="ECO:0000259" key="11">
    <source>
        <dbReference type="PROSITE" id="PS51017"/>
    </source>
</evidence>
<evidence type="ECO:0000259" key="10">
    <source>
        <dbReference type="PROSITE" id="PS50119"/>
    </source>
</evidence>
<dbReference type="GO" id="GO:0006355">
    <property type="term" value="P:regulation of DNA-templated transcription"/>
    <property type="evidence" value="ECO:0007669"/>
    <property type="project" value="UniProtKB-ARBA"/>
</dbReference>
<evidence type="ECO:0000256" key="7">
    <source>
        <dbReference type="ARBA" id="ARBA00023242"/>
    </source>
</evidence>
<evidence type="ECO:0000313" key="12">
    <source>
        <dbReference type="Proteomes" id="UP000813463"/>
    </source>
</evidence>
<dbReference type="PROSITE" id="PS51017">
    <property type="entry name" value="CCT"/>
    <property type="match status" value="1"/>
</dbReference>
<evidence type="ECO:0000256" key="9">
    <source>
        <dbReference type="PROSITE-ProRule" id="PRU00357"/>
    </source>
</evidence>
<protein>
    <submittedName>
        <fullName evidence="13">Zinc finger protein CONSTANS-LIKE 9</fullName>
    </submittedName>
</protein>
<keyword evidence="12" id="KW-1185">Reference proteome</keyword>
<dbReference type="GO" id="GO:0005634">
    <property type="term" value="C:nucleus"/>
    <property type="evidence" value="ECO:0007669"/>
    <property type="project" value="UniProtKB-SubCell"/>
</dbReference>
<dbReference type="CDD" id="cd19821">
    <property type="entry name" value="Bbox1_BBX-like"/>
    <property type="match status" value="1"/>
</dbReference>
<dbReference type="GO" id="GO:0008270">
    <property type="term" value="F:zinc ion binding"/>
    <property type="evidence" value="ECO:0007669"/>
    <property type="project" value="UniProtKB-KW"/>
</dbReference>
<keyword evidence="3" id="KW-0479">Metal-binding</keyword>
<dbReference type="InterPro" id="IPR000315">
    <property type="entry name" value="Znf_B-box"/>
</dbReference>
<reference evidence="12" key="1">
    <citation type="journal article" date="2021" name="Nat. Commun.">
        <title>Genomic analyses provide insights into spinach domestication and the genetic basis of agronomic traits.</title>
        <authorList>
            <person name="Cai X."/>
            <person name="Sun X."/>
            <person name="Xu C."/>
            <person name="Sun H."/>
            <person name="Wang X."/>
            <person name="Ge C."/>
            <person name="Zhang Z."/>
            <person name="Wang Q."/>
            <person name="Fei Z."/>
            <person name="Jiao C."/>
            <person name="Wang Q."/>
        </authorList>
    </citation>
    <scope>NUCLEOTIDE SEQUENCE [LARGE SCALE GENOMIC DNA]</scope>
    <source>
        <strain evidence="12">cv. Varoflay</strain>
    </source>
</reference>
<evidence type="ECO:0000256" key="8">
    <source>
        <dbReference type="PROSITE-ProRule" id="PRU00024"/>
    </source>
</evidence>
<dbReference type="PANTHER" id="PTHR31717">
    <property type="entry name" value="ZINC FINGER PROTEIN CONSTANS-LIKE 10"/>
    <property type="match status" value="1"/>
</dbReference>
<comment type="similarity">
    <text evidence="2">Belongs to the CONSTANS family.</text>
</comment>
<keyword evidence="7 9" id="KW-0539">Nucleus</keyword>